<keyword evidence="4" id="KW-1185">Reference proteome</keyword>
<comment type="caution">
    <text evidence="3">The sequence shown here is derived from an EMBL/GenBank/DDBJ whole genome shotgun (WGS) entry which is preliminary data.</text>
</comment>
<dbReference type="Proteomes" id="UP001500151">
    <property type="component" value="Unassembled WGS sequence"/>
</dbReference>
<organism evidence="3 4">
    <name type="scientific">Streptomyces vastus</name>
    <dbReference type="NCBI Taxonomy" id="285451"/>
    <lineage>
        <taxon>Bacteria</taxon>
        <taxon>Bacillati</taxon>
        <taxon>Actinomycetota</taxon>
        <taxon>Actinomycetes</taxon>
        <taxon>Kitasatosporales</taxon>
        <taxon>Streptomycetaceae</taxon>
        <taxon>Streptomyces</taxon>
    </lineage>
</organism>
<feature type="transmembrane region" description="Helical" evidence="1">
    <location>
        <begin position="87"/>
        <end position="108"/>
    </location>
</feature>
<feature type="transmembrane region" description="Helical" evidence="1">
    <location>
        <begin position="48"/>
        <end position="66"/>
    </location>
</feature>
<dbReference type="InterPro" id="IPR055648">
    <property type="entry name" value="DUF7224"/>
</dbReference>
<dbReference type="EMBL" id="BAAASJ010000033">
    <property type="protein sequence ID" value="GAA2636527.1"/>
    <property type="molecule type" value="Genomic_DNA"/>
</dbReference>
<reference evidence="4" key="1">
    <citation type="journal article" date="2019" name="Int. J. Syst. Evol. Microbiol.">
        <title>The Global Catalogue of Microorganisms (GCM) 10K type strain sequencing project: providing services to taxonomists for standard genome sequencing and annotation.</title>
        <authorList>
            <consortium name="The Broad Institute Genomics Platform"/>
            <consortium name="The Broad Institute Genome Sequencing Center for Infectious Disease"/>
            <person name="Wu L."/>
            <person name="Ma J."/>
        </authorList>
    </citation>
    <scope>NUCLEOTIDE SEQUENCE [LARGE SCALE GENOMIC DNA]</scope>
    <source>
        <strain evidence="4">JCM 4524</strain>
    </source>
</reference>
<sequence length="418" mass="44081">MTITWANLRASAAPWLILPALIYISLYIGDVTYTAPSHYGVESGEMAAFAMAVIAPAAAGATAWEAGRHRLLGPIRTTSPRNPLVQLLRAVTPALILYLVLAVAALVFARNATGVWPGGAGWLAVAHLIVLPLGWTVIGWCAGRALPGSIAAPLVAIGCWAWLAMPHSFTNPSLRHLGGFIDGGSTVTDIRDPAVYLVPWGVVAGLAVAAWLLTSPHRRGLKAMIGAVTAAAALVTGYLAVSDWGYGAPTHPRTVAVSCTGQAPRVCVPPEYQPYAEQLRRDAMGPIDDLKAAGVPAPQELRITSASTPPKPGTWPLYWSLPALHEQASQERYEADLAESAVAGVAATAGVRDCRQPGSPAAAWAALVIGLDTQSIQQAMLPAEWTALQKVRQMPAADQADWFKQQATSQDHCNRVGT</sequence>
<name>A0ABP6D8E6_9ACTN</name>
<keyword evidence="1" id="KW-0472">Membrane</keyword>
<gene>
    <name evidence="3" type="ORF">GCM10010307_33430</name>
</gene>
<feature type="transmembrane region" description="Helical" evidence="1">
    <location>
        <begin position="120"/>
        <end position="138"/>
    </location>
</feature>
<keyword evidence="1" id="KW-1133">Transmembrane helix</keyword>
<feature type="transmembrane region" description="Helical" evidence="1">
    <location>
        <begin position="12"/>
        <end position="28"/>
    </location>
</feature>
<dbReference type="Pfam" id="PF23866">
    <property type="entry name" value="DUF7224"/>
    <property type="match status" value="1"/>
</dbReference>
<feature type="transmembrane region" description="Helical" evidence="1">
    <location>
        <begin position="145"/>
        <end position="165"/>
    </location>
</feature>
<evidence type="ECO:0000256" key="1">
    <source>
        <dbReference type="SAM" id="Phobius"/>
    </source>
</evidence>
<accession>A0ABP6D8E6</accession>
<feature type="transmembrane region" description="Helical" evidence="1">
    <location>
        <begin position="194"/>
        <end position="214"/>
    </location>
</feature>
<evidence type="ECO:0000313" key="4">
    <source>
        <dbReference type="Proteomes" id="UP001500151"/>
    </source>
</evidence>
<protein>
    <recommendedName>
        <fullName evidence="2">DUF7224 domain-containing protein</fullName>
    </recommendedName>
</protein>
<proteinExistence type="predicted"/>
<feature type="transmembrane region" description="Helical" evidence="1">
    <location>
        <begin position="221"/>
        <end position="241"/>
    </location>
</feature>
<evidence type="ECO:0000259" key="2">
    <source>
        <dbReference type="Pfam" id="PF23866"/>
    </source>
</evidence>
<feature type="domain" description="DUF7224" evidence="2">
    <location>
        <begin position="266"/>
        <end position="413"/>
    </location>
</feature>
<dbReference type="RefSeq" id="WP_344390882.1">
    <property type="nucleotide sequence ID" value="NZ_BAAASJ010000033.1"/>
</dbReference>
<keyword evidence="1" id="KW-0812">Transmembrane</keyword>
<evidence type="ECO:0000313" key="3">
    <source>
        <dbReference type="EMBL" id="GAA2636527.1"/>
    </source>
</evidence>